<dbReference type="InterPro" id="IPR027443">
    <property type="entry name" value="IPNS-like_sf"/>
</dbReference>
<dbReference type="OrthoDB" id="288590at2759"/>
<dbReference type="Proteomes" id="UP000187203">
    <property type="component" value="Unassembled WGS sequence"/>
</dbReference>
<dbReference type="InterPro" id="IPR044861">
    <property type="entry name" value="IPNS-like_FE2OG_OXY"/>
</dbReference>
<accession>A0A1R3HAV3</accession>
<gene>
    <name evidence="2" type="ORF">COLO4_30142</name>
</gene>
<dbReference type="Gene3D" id="2.60.120.330">
    <property type="entry name" value="B-lactam Antibiotic, Isopenicillin N Synthase, Chain"/>
    <property type="match status" value="1"/>
</dbReference>
<dbReference type="PROSITE" id="PS51471">
    <property type="entry name" value="FE2OG_OXY"/>
    <property type="match status" value="1"/>
</dbReference>
<evidence type="ECO:0000259" key="1">
    <source>
        <dbReference type="PROSITE" id="PS51471"/>
    </source>
</evidence>
<dbReference type="EMBL" id="AWUE01020608">
    <property type="protein sequence ID" value="OMO67457.1"/>
    <property type="molecule type" value="Genomic_DNA"/>
</dbReference>
<dbReference type="SUPFAM" id="SSF51197">
    <property type="entry name" value="Clavaminate synthase-like"/>
    <property type="match status" value="1"/>
</dbReference>
<dbReference type="InterPro" id="IPR050231">
    <property type="entry name" value="Iron_ascorbate_oxido_reductase"/>
</dbReference>
<dbReference type="STRING" id="93759.A0A1R3HAV3"/>
<proteinExistence type="predicted"/>
<dbReference type="InterPro" id="IPR005123">
    <property type="entry name" value="Oxoglu/Fe-dep_dioxygenase_dom"/>
</dbReference>
<dbReference type="PANTHER" id="PTHR47990">
    <property type="entry name" value="2-OXOGLUTARATE (2OG) AND FE(II)-DEPENDENT OXYGENASE SUPERFAMILY PROTEIN-RELATED"/>
    <property type="match status" value="1"/>
</dbReference>
<comment type="caution">
    <text evidence="2">The sequence shown here is derived from an EMBL/GenBank/DDBJ whole genome shotgun (WGS) entry which is preliminary data.</text>
</comment>
<evidence type="ECO:0000313" key="2">
    <source>
        <dbReference type="EMBL" id="OMO67457.1"/>
    </source>
</evidence>
<evidence type="ECO:0000313" key="3">
    <source>
        <dbReference type="Proteomes" id="UP000187203"/>
    </source>
</evidence>
<dbReference type="AlphaFoldDB" id="A0A1R3HAV3"/>
<dbReference type="Pfam" id="PF03171">
    <property type="entry name" value="2OG-FeII_Oxy"/>
    <property type="match status" value="1"/>
</dbReference>
<feature type="domain" description="Fe2OG dioxygenase" evidence="1">
    <location>
        <begin position="1"/>
        <end position="91"/>
    </location>
</feature>
<organism evidence="2 3">
    <name type="scientific">Corchorus olitorius</name>
    <dbReference type="NCBI Taxonomy" id="93759"/>
    <lineage>
        <taxon>Eukaryota</taxon>
        <taxon>Viridiplantae</taxon>
        <taxon>Streptophyta</taxon>
        <taxon>Embryophyta</taxon>
        <taxon>Tracheophyta</taxon>
        <taxon>Spermatophyta</taxon>
        <taxon>Magnoliopsida</taxon>
        <taxon>eudicotyledons</taxon>
        <taxon>Gunneridae</taxon>
        <taxon>Pentapetalae</taxon>
        <taxon>rosids</taxon>
        <taxon>malvids</taxon>
        <taxon>Malvales</taxon>
        <taxon>Malvaceae</taxon>
        <taxon>Grewioideae</taxon>
        <taxon>Apeibeae</taxon>
        <taxon>Corchorus</taxon>
    </lineage>
</organism>
<dbReference type="PRINTS" id="PR00682">
    <property type="entry name" value="IPNSYNTHASE"/>
</dbReference>
<protein>
    <submittedName>
        <fullName evidence="2">Isopenicillin N synthase</fullName>
    </submittedName>
</protein>
<sequence length="143" mass="15997">MEGRSNDPNLGAHSDLNLVTLLYQNDVNGLEIQNNDGEWIKVKFSPHSFIVVIGDSLSVLLNGRLPSPYHRVMMAAGNDKTRYSAGFFSYLKGGCEVKIPEELVNEQNPLLFKPFDFDEFFTSFLSEVRRGSSGLTLKTYCAV</sequence>
<name>A0A1R3HAV3_9ROSI</name>
<keyword evidence="3" id="KW-1185">Reference proteome</keyword>
<reference evidence="3" key="1">
    <citation type="submission" date="2013-09" db="EMBL/GenBank/DDBJ databases">
        <title>Corchorus olitorius genome sequencing.</title>
        <authorList>
            <person name="Alam M."/>
            <person name="Haque M.S."/>
            <person name="Islam M.S."/>
            <person name="Emdad E.M."/>
            <person name="Islam M.M."/>
            <person name="Ahmed B."/>
            <person name="Halim A."/>
            <person name="Hossen Q.M.M."/>
            <person name="Hossain M.Z."/>
            <person name="Ahmed R."/>
            <person name="Khan M.M."/>
            <person name="Islam R."/>
            <person name="Rashid M.M."/>
            <person name="Khan S.A."/>
            <person name="Rahman M.S."/>
            <person name="Alam M."/>
            <person name="Yahiya A.S."/>
            <person name="Khan M.S."/>
            <person name="Azam M.S."/>
            <person name="Haque T."/>
            <person name="Lashkar M.Z.H."/>
            <person name="Akhand A.I."/>
            <person name="Morshed G."/>
            <person name="Roy S."/>
            <person name="Uddin K.S."/>
            <person name="Rabeya T."/>
            <person name="Hossain A.S."/>
            <person name="Chowdhury A."/>
            <person name="Snigdha A.R."/>
            <person name="Mortoza M.S."/>
            <person name="Matin S.A."/>
            <person name="Hoque S.M.E."/>
            <person name="Islam M.K."/>
            <person name="Roy D.K."/>
            <person name="Haider R."/>
            <person name="Moosa M.M."/>
            <person name="Elias S.M."/>
            <person name="Hasan A.M."/>
            <person name="Jahan S."/>
            <person name="Shafiuddin M."/>
            <person name="Mahmood N."/>
            <person name="Shommy N.S."/>
        </authorList>
    </citation>
    <scope>NUCLEOTIDE SEQUENCE [LARGE SCALE GENOMIC DNA]</scope>
    <source>
        <strain evidence="3">cv. O-4</strain>
    </source>
</reference>